<accession>A0A2P5WTE1</accession>
<gene>
    <name evidence="1" type="ORF">GOBAR_AA26311</name>
</gene>
<sequence length="89" mass="10181">MRKVTAQFPTSSGPMAHHLAVASLETSFHYWQCEKNKPCLPFPVREKLDRINSRGSPTLVDNEAQNSVASIHEDREAPIFPFIRHPYTF</sequence>
<proteinExistence type="predicted"/>
<dbReference type="EMBL" id="KZ666563">
    <property type="protein sequence ID" value="PPR94360.1"/>
    <property type="molecule type" value="Genomic_DNA"/>
</dbReference>
<evidence type="ECO:0000313" key="1">
    <source>
        <dbReference type="EMBL" id="PPR94360.1"/>
    </source>
</evidence>
<dbReference type="AlphaFoldDB" id="A0A2P5WTE1"/>
<protein>
    <submittedName>
        <fullName evidence="1">Uncharacterized protein</fullName>
    </submittedName>
</protein>
<dbReference type="Proteomes" id="UP000239757">
    <property type="component" value="Unassembled WGS sequence"/>
</dbReference>
<organism evidence="1 2">
    <name type="scientific">Gossypium barbadense</name>
    <name type="common">Sea Island cotton</name>
    <name type="synonym">Hibiscus barbadensis</name>
    <dbReference type="NCBI Taxonomy" id="3634"/>
    <lineage>
        <taxon>Eukaryota</taxon>
        <taxon>Viridiplantae</taxon>
        <taxon>Streptophyta</taxon>
        <taxon>Embryophyta</taxon>
        <taxon>Tracheophyta</taxon>
        <taxon>Spermatophyta</taxon>
        <taxon>Magnoliopsida</taxon>
        <taxon>eudicotyledons</taxon>
        <taxon>Gunneridae</taxon>
        <taxon>Pentapetalae</taxon>
        <taxon>rosids</taxon>
        <taxon>malvids</taxon>
        <taxon>Malvales</taxon>
        <taxon>Malvaceae</taxon>
        <taxon>Malvoideae</taxon>
        <taxon>Gossypium</taxon>
    </lineage>
</organism>
<evidence type="ECO:0000313" key="2">
    <source>
        <dbReference type="Proteomes" id="UP000239757"/>
    </source>
</evidence>
<name>A0A2P5WTE1_GOSBA</name>
<reference evidence="1 2" key="1">
    <citation type="submission" date="2015-01" db="EMBL/GenBank/DDBJ databases">
        <title>Genome of allotetraploid Gossypium barbadense reveals genomic plasticity and fiber elongation in cotton evolution.</title>
        <authorList>
            <person name="Chen X."/>
            <person name="Liu X."/>
            <person name="Zhao B."/>
            <person name="Zheng H."/>
            <person name="Hu Y."/>
            <person name="Lu G."/>
            <person name="Yang C."/>
            <person name="Chen J."/>
            <person name="Shan C."/>
            <person name="Zhang L."/>
            <person name="Zhou Y."/>
            <person name="Wang L."/>
            <person name="Guo W."/>
            <person name="Bai Y."/>
            <person name="Ruan J."/>
            <person name="Shangguan X."/>
            <person name="Mao Y."/>
            <person name="Jiang J."/>
            <person name="Zhu Y."/>
            <person name="Lei J."/>
            <person name="Kang H."/>
            <person name="Chen S."/>
            <person name="He X."/>
            <person name="Wang R."/>
            <person name="Wang Y."/>
            <person name="Chen J."/>
            <person name="Wang L."/>
            <person name="Yu S."/>
            <person name="Wang B."/>
            <person name="Wei J."/>
            <person name="Song S."/>
            <person name="Lu X."/>
            <person name="Gao Z."/>
            <person name="Gu W."/>
            <person name="Deng X."/>
            <person name="Ma D."/>
            <person name="Wang S."/>
            <person name="Liang W."/>
            <person name="Fang L."/>
            <person name="Cai C."/>
            <person name="Zhu X."/>
            <person name="Zhou B."/>
            <person name="Zhang Y."/>
            <person name="Chen Z."/>
            <person name="Xu S."/>
            <person name="Zhu R."/>
            <person name="Wang S."/>
            <person name="Zhang T."/>
            <person name="Zhao G."/>
        </authorList>
    </citation>
    <scope>NUCLEOTIDE SEQUENCE [LARGE SCALE GENOMIC DNA]</scope>
    <source>
        <strain evidence="2">cv. Xinhai21</strain>
        <tissue evidence="1">Leaf</tissue>
    </source>
</reference>